<keyword evidence="1" id="KW-0812">Transmembrane</keyword>
<proteinExistence type="predicted"/>
<name>A0A139PUG7_STROR</name>
<protein>
    <submittedName>
        <fullName evidence="2">Trk system potassium uptake protein TrkH</fullName>
    </submittedName>
</protein>
<organism evidence="2 3">
    <name type="scientific">Streptococcus oralis</name>
    <dbReference type="NCBI Taxonomy" id="1303"/>
    <lineage>
        <taxon>Bacteria</taxon>
        <taxon>Bacillati</taxon>
        <taxon>Bacillota</taxon>
        <taxon>Bacilli</taxon>
        <taxon>Lactobacillales</taxon>
        <taxon>Streptococcaceae</taxon>
        <taxon>Streptococcus</taxon>
    </lineage>
</organism>
<sequence>MFETISALATVGVTANLTPELGRLALSIIMLLMFIGRIGPLTLLVSLAEYQPDKKDMIHYMKADITIG</sequence>
<gene>
    <name evidence="2" type="ORF">SORDD27_01654</name>
</gene>
<accession>A0A139PUG7</accession>
<dbReference type="AlphaFoldDB" id="A0A139PUG7"/>
<evidence type="ECO:0000256" key="1">
    <source>
        <dbReference type="SAM" id="Phobius"/>
    </source>
</evidence>
<dbReference type="EMBL" id="LQNZ01000135">
    <property type="protein sequence ID" value="KXT93944.1"/>
    <property type="molecule type" value="Genomic_DNA"/>
</dbReference>
<dbReference type="PATRIC" id="fig|1303.82.peg.1757"/>
<evidence type="ECO:0000313" key="2">
    <source>
        <dbReference type="EMBL" id="KXT93944.1"/>
    </source>
</evidence>
<keyword evidence="1" id="KW-0472">Membrane</keyword>
<keyword evidence="1" id="KW-1133">Transmembrane helix</keyword>
<comment type="caution">
    <text evidence="2">The sequence shown here is derived from an EMBL/GenBank/DDBJ whole genome shotgun (WGS) entry which is preliminary data.</text>
</comment>
<feature type="transmembrane region" description="Helical" evidence="1">
    <location>
        <begin position="25"/>
        <end position="48"/>
    </location>
</feature>
<reference evidence="2 3" key="1">
    <citation type="submission" date="2016-01" db="EMBL/GenBank/DDBJ databases">
        <title>Highly variable Streptococcus oralis are common among viridans streptococci isolated from primates.</title>
        <authorList>
            <person name="Denapaite D."/>
            <person name="Rieger M."/>
            <person name="Koendgen S."/>
            <person name="Brueckner R."/>
            <person name="Ochigava I."/>
            <person name="Kappeler P."/>
            <person name="Maetz-Rensing K."/>
            <person name="Leendertz F."/>
            <person name="Hakenbeck R."/>
        </authorList>
    </citation>
    <scope>NUCLEOTIDE SEQUENCE [LARGE SCALE GENOMIC DNA]</scope>
    <source>
        <strain evidence="2 3">DD27</strain>
    </source>
</reference>
<evidence type="ECO:0000313" key="3">
    <source>
        <dbReference type="Proteomes" id="UP000072363"/>
    </source>
</evidence>
<dbReference type="Proteomes" id="UP000072363">
    <property type="component" value="Unassembled WGS sequence"/>
</dbReference>